<sequence length="244" mass="25976">MQPPSSPLLRFTDVTRVHGIGPGRVRALGPVSFAVRPGEFVAVMGPSGSGKSTLLALAGALDRPTEGRVWVDGADLESLPLAKLAALRRRTIGFVFQDLNLLPGLTAIENVCLPLELSGERTRDARALGIAALEEVRMGDKANRFPDDLSGGEQQRVAIARSIVGPRELLLADEPTGALDTVTGEVIMRLLRAQCAAGRTVVLVTHDATHAAWADRILMLRDGLIVDDAHAAESTRPSLVPHQP</sequence>
<evidence type="ECO:0000256" key="3">
    <source>
        <dbReference type="ARBA" id="ARBA00022840"/>
    </source>
</evidence>
<proteinExistence type="predicted"/>
<dbReference type="Pfam" id="PF00005">
    <property type="entry name" value="ABC_tran"/>
    <property type="match status" value="1"/>
</dbReference>
<dbReference type="Gene3D" id="3.40.50.300">
    <property type="entry name" value="P-loop containing nucleotide triphosphate hydrolases"/>
    <property type="match status" value="1"/>
</dbReference>
<dbReference type="GO" id="GO:0022857">
    <property type="term" value="F:transmembrane transporter activity"/>
    <property type="evidence" value="ECO:0007669"/>
    <property type="project" value="TreeGrafter"/>
</dbReference>
<keyword evidence="3 5" id="KW-0067">ATP-binding</keyword>
<protein>
    <submittedName>
        <fullName evidence="5">ABC transporter ATP-binding protein</fullName>
    </submittedName>
</protein>
<dbReference type="InterPro" id="IPR003439">
    <property type="entry name" value="ABC_transporter-like_ATP-bd"/>
</dbReference>
<dbReference type="GO" id="GO:0005524">
    <property type="term" value="F:ATP binding"/>
    <property type="evidence" value="ECO:0007669"/>
    <property type="project" value="UniProtKB-KW"/>
</dbReference>
<dbReference type="SMART" id="SM00382">
    <property type="entry name" value="AAA"/>
    <property type="match status" value="1"/>
</dbReference>
<reference evidence="5" key="2">
    <citation type="journal article" date="2021" name="Microbiome">
        <title>Successional dynamics and alternative stable states in a saline activated sludge microbial community over 9 years.</title>
        <authorList>
            <person name="Wang Y."/>
            <person name="Ye J."/>
            <person name="Ju F."/>
            <person name="Liu L."/>
            <person name="Boyd J.A."/>
            <person name="Deng Y."/>
            <person name="Parks D.H."/>
            <person name="Jiang X."/>
            <person name="Yin X."/>
            <person name="Woodcroft B.J."/>
            <person name="Tyson G.W."/>
            <person name="Hugenholtz P."/>
            <person name="Polz M.F."/>
            <person name="Zhang T."/>
        </authorList>
    </citation>
    <scope>NUCLEOTIDE SEQUENCE</scope>
    <source>
        <strain evidence="5">HKST-UBA01</strain>
    </source>
</reference>
<dbReference type="PROSITE" id="PS00211">
    <property type="entry name" value="ABC_TRANSPORTER_1"/>
    <property type="match status" value="1"/>
</dbReference>
<evidence type="ECO:0000256" key="2">
    <source>
        <dbReference type="ARBA" id="ARBA00022741"/>
    </source>
</evidence>
<evidence type="ECO:0000313" key="6">
    <source>
        <dbReference type="Proteomes" id="UP000697710"/>
    </source>
</evidence>
<dbReference type="InterPro" id="IPR017911">
    <property type="entry name" value="MacB-like_ATP-bd"/>
</dbReference>
<dbReference type="InterPro" id="IPR015854">
    <property type="entry name" value="ABC_transpr_LolD-like"/>
</dbReference>
<dbReference type="InterPro" id="IPR017871">
    <property type="entry name" value="ABC_transporter-like_CS"/>
</dbReference>
<feature type="domain" description="ABC transporter" evidence="4">
    <location>
        <begin position="9"/>
        <end position="242"/>
    </location>
</feature>
<gene>
    <name evidence="5" type="ORF">KC729_12000</name>
</gene>
<dbReference type="InterPro" id="IPR003593">
    <property type="entry name" value="AAA+_ATPase"/>
</dbReference>
<organism evidence="5 6">
    <name type="scientific">Eiseniibacteriota bacterium</name>
    <dbReference type="NCBI Taxonomy" id="2212470"/>
    <lineage>
        <taxon>Bacteria</taxon>
        <taxon>Candidatus Eiseniibacteriota</taxon>
    </lineage>
</organism>
<evidence type="ECO:0000259" key="4">
    <source>
        <dbReference type="PROSITE" id="PS50893"/>
    </source>
</evidence>
<dbReference type="GO" id="GO:0098796">
    <property type="term" value="C:membrane protein complex"/>
    <property type="evidence" value="ECO:0007669"/>
    <property type="project" value="UniProtKB-ARBA"/>
</dbReference>
<dbReference type="SUPFAM" id="SSF52540">
    <property type="entry name" value="P-loop containing nucleoside triphosphate hydrolases"/>
    <property type="match status" value="1"/>
</dbReference>
<keyword evidence="1" id="KW-0813">Transport</keyword>
<keyword evidence="2" id="KW-0547">Nucleotide-binding</keyword>
<dbReference type="PROSITE" id="PS50893">
    <property type="entry name" value="ABC_TRANSPORTER_2"/>
    <property type="match status" value="1"/>
</dbReference>
<dbReference type="PANTHER" id="PTHR24220">
    <property type="entry name" value="IMPORT ATP-BINDING PROTEIN"/>
    <property type="match status" value="1"/>
</dbReference>
<dbReference type="AlphaFoldDB" id="A0A956LZ25"/>
<dbReference type="CDD" id="cd03255">
    <property type="entry name" value="ABC_MJ0796_LolCDE_FtsE"/>
    <property type="match status" value="1"/>
</dbReference>
<dbReference type="FunFam" id="3.40.50.300:FF:000032">
    <property type="entry name" value="Export ABC transporter ATP-binding protein"/>
    <property type="match status" value="1"/>
</dbReference>
<dbReference type="GO" id="GO:0016887">
    <property type="term" value="F:ATP hydrolysis activity"/>
    <property type="evidence" value="ECO:0007669"/>
    <property type="project" value="InterPro"/>
</dbReference>
<dbReference type="EMBL" id="JAGQHR010000373">
    <property type="protein sequence ID" value="MCA9728400.1"/>
    <property type="molecule type" value="Genomic_DNA"/>
</dbReference>
<evidence type="ECO:0000256" key="1">
    <source>
        <dbReference type="ARBA" id="ARBA00022448"/>
    </source>
</evidence>
<comment type="caution">
    <text evidence="5">The sequence shown here is derived from an EMBL/GenBank/DDBJ whole genome shotgun (WGS) entry which is preliminary data.</text>
</comment>
<dbReference type="Proteomes" id="UP000697710">
    <property type="component" value="Unassembled WGS sequence"/>
</dbReference>
<dbReference type="InterPro" id="IPR027417">
    <property type="entry name" value="P-loop_NTPase"/>
</dbReference>
<evidence type="ECO:0000313" key="5">
    <source>
        <dbReference type="EMBL" id="MCA9728400.1"/>
    </source>
</evidence>
<reference evidence="5" key="1">
    <citation type="submission" date="2020-04" db="EMBL/GenBank/DDBJ databases">
        <authorList>
            <person name="Zhang T."/>
        </authorList>
    </citation>
    <scope>NUCLEOTIDE SEQUENCE</scope>
    <source>
        <strain evidence="5">HKST-UBA01</strain>
    </source>
</reference>
<dbReference type="GO" id="GO:0005886">
    <property type="term" value="C:plasma membrane"/>
    <property type="evidence" value="ECO:0007669"/>
    <property type="project" value="TreeGrafter"/>
</dbReference>
<name>A0A956LZ25_UNCEI</name>
<accession>A0A956LZ25</accession>